<dbReference type="Proteomes" id="UP001432322">
    <property type="component" value="Unassembled WGS sequence"/>
</dbReference>
<evidence type="ECO:0000256" key="5">
    <source>
        <dbReference type="ARBA" id="ARBA00022729"/>
    </source>
</evidence>
<sequence length="177" mass="20106">IRISTSSISDPMKLLLFFSLFSLVSSIKWGKFEDLFNLLSVDATRATFVFADAAKKLEMTTEDFVKECDATFTDFWPSNATLESLIGFYNEKLRPAKTFNTVQEVVDLMKGSAPLAYEFVQEANDKMEKKLVKLSPETQSFVAMLREQASEFVLYAIAEPTGASNGEYYQKLFMKFM</sequence>
<evidence type="ECO:0000313" key="9">
    <source>
        <dbReference type="EMBL" id="GMT11600.1"/>
    </source>
</evidence>
<keyword evidence="5 8" id="KW-0732">Signal</keyword>
<organism evidence="9 10">
    <name type="scientific">Pristionchus fissidentatus</name>
    <dbReference type="NCBI Taxonomy" id="1538716"/>
    <lineage>
        <taxon>Eukaryota</taxon>
        <taxon>Metazoa</taxon>
        <taxon>Ecdysozoa</taxon>
        <taxon>Nematoda</taxon>
        <taxon>Chromadorea</taxon>
        <taxon>Rhabditida</taxon>
        <taxon>Rhabditina</taxon>
        <taxon>Diplogasteromorpha</taxon>
        <taxon>Diplogasteroidea</taxon>
        <taxon>Neodiplogasteridae</taxon>
        <taxon>Pristionchus</taxon>
    </lineage>
</organism>
<keyword evidence="6" id="KW-0175">Coiled coil</keyword>
<dbReference type="GO" id="GO:0005576">
    <property type="term" value="C:extracellular region"/>
    <property type="evidence" value="ECO:0007669"/>
    <property type="project" value="UniProtKB-SubCell"/>
</dbReference>
<evidence type="ECO:0000256" key="1">
    <source>
        <dbReference type="ARBA" id="ARBA00004613"/>
    </source>
</evidence>
<keyword evidence="10" id="KW-1185">Reference proteome</keyword>
<dbReference type="InterPro" id="IPR008632">
    <property type="entry name" value="Gp-FAR-1"/>
</dbReference>
<accession>A0AAV5UWH4</accession>
<dbReference type="EMBL" id="BTSY01000001">
    <property type="protein sequence ID" value="GMT11600.1"/>
    <property type="molecule type" value="Genomic_DNA"/>
</dbReference>
<keyword evidence="4" id="KW-0964">Secreted</keyword>
<feature type="signal peptide" evidence="8">
    <location>
        <begin position="1"/>
        <end position="26"/>
    </location>
</feature>
<dbReference type="GO" id="GO:0008289">
    <property type="term" value="F:lipid binding"/>
    <property type="evidence" value="ECO:0007669"/>
    <property type="project" value="UniProtKB-KW"/>
</dbReference>
<dbReference type="PANTHER" id="PTHR31418:SF7">
    <property type="entry name" value="FATTY-ACID AND RETINOL-BINDING PROTEIN 1"/>
    <property type="match status" value="1"/>
</dbReference>
<comment type="subcellular location">
    <subcellularLocation>
        <location evidence="1">Secreted</location>
    </subcellularLocation>
</comment>
<keyword evidence="7" id="KW-0446">Lipid-binding</keyword>
<gene>
    <name evidence="9" type="ORF">PFISCL1PPCAC_2897</name>
</gene>
<evidence type="ECO:0000256" key="3">
    <source>
        <dbReference type="ARBA" id="ARBA00017453"/>
    </source>
</evidence>
<feature type="chain" id="PRO_5043517919" description="Fatty-acid and retinol-binding protein 1" evidence="8">
    <location>
        <begin position="27"/>
        <end position="177"/>
    </location>
</feature>
<evidence type="ECO:0000256" key="2">
    <source>
        <dbReference type="ARBA" id="ARBA00006648"/>
    </source>
</evidence>
<evidence type="ECO:0000256" key="6">
    <source>
        <dbReference type="ARBA" id="ARBA00023054"/>
    </source>
</evidence>
<dbReference type="Gene3D" id="1.20.120.1100">
    <property type="match status" value="1"/>
</dbReference>
<dbReference type="PANTHER" id="PTHR31418">
    <property type="entry name" value="FATTY-ACID AND RETINOL-BINDING PROTEIN 1"/>
    <property type="match status" value="1"/>
</dbReference>
<protein>
    <recommendedName>
        <fullName evidence="3">Fatty-acid and retinol-binding protein 1</fullName>
    </recommendedName>
</protein>
<comment type="caution">
    <text evidence="9">The sequence shown here is derived from an EMBL/GenBank/DDBJ whole genome shotgun (WGS) entry which is preliminary data.</text>
</comment>
<evidence type="ECO:0000313" key="10">
    <source>
        <dbReference type="Proteomes" id="UP001432322"/>
    </source>
</evidence>
<proteinExistence type="inferred from homology"/>
<dbReference type="AlphaFoldDB" id="A0AAV5UWH4"/>
<reference evidence="9" key="1">
    <citation type="submission" date="2023-10" db="EMBL/GenBank/DDBJ databases">
        <title>Genome assembly of Pristionchus species.</title>
        <authorList>
            <person name="Yoshida K."/>
            <person name="Sommer R.J."/>
        </authorList>
    </citation>
    <scope>NUCLEOTIDE SEQUENCE</scope>
    <source>
        <strain evidence="9">RS5133</strain>
    </source>
</reference>
<evidence type="ECO:0000256" key="8">
    <source>
        <dbReference type="SAM" id="SignalP"/>
    </source>
</evidence>
<feature type="non-terminal residue" evidence="9">
    <location>
        <position position="1"/>
    </location>
</feature>
<comment type="similarity">
    <text evidence="2">Belongs to the fatty-acid and retinol-binding protein (FARBP) family.</text>
</comment>
<evidence type="ECO:0000256" key="4">
    <source>
        <dbReference type="ARBA" id="ARBA00022525"/>
    </source>
</evidence>
<evidence type="ECO:0000256" key="7">
    <source>
        <dbReference type="ARBA" id="ARBA00023121"/>
    </source>
</evidence>
<name>A0AAV5UWH4_9BILA</name>